<dbReference type="NCBIfam" id="TIGR02491">
    <property type="entry name" value="NrdG"/>
    <property type="match status" value="1"/>
</dbReference>
<dbReference type="PROSITE" id="PS51918">
    <property type="entry name" value="RADICAL_SAM"/>
    <property type="match status" value="1"/>
</dbReference>
<evidence type="ECO:0000256" key="5">
    <source>
        <dbReference type="ARBA" id="ARBA00022485"/>
    </source>
</evidence>
<dbReference type="PANTHER" id="PTHR30352:SF2">
    <property type="entry name" value="ANAEROBIC RIBONUCLEOSIDE-TRIPHOSPHATE REDUCTASE-ACTIVATING PROTEIN"/>
    <property type="match status" value="1"/>
</dbReference>
<comment type="similarity">
    <text evidence="3 12">Belongs to the organic radical-activating enzymes family.</text>
</comment>
<dbReference type="InterPro" id="IPR012837">
    <property type="entry name" value="NrdG"/>
</dbReference>
<comment type="caution">
    <text evidence="14">The sequence shown here is derived from an EMBL/GenBank/DDBJ whole genome shotgun (WGS) entry which is preliminary data.</text>
</comment>
<evidence type="ECO:0000256" key="12">
    <source>
        <dbReference type="PIRNR" id="PIRNR000368"/>
    </source>
</evidence>
<evidence type="ECO:0000256" key="4">
    <source>
        <dbReference type="ARBA" id="ARBA00014281"/>
    </source>
</evidence>
<dbReference type="AlphaFoldDB" id="A0A1Z5HRH4"/>
<dbReference type="GO" id="GO:0046872">
    <property type="term" value="F:metal ion binding"/>
    <property type="evidence" value="ECO:0007669"/>
    <property type="project" value="UniProtKB-KW"/>
</dbReference>
<accession>A0A1Z5HRH4</accession>
<dbReference type="Gene3D" id="3.20.20.70">
    <property type="entry name" value="Aldolase class I"/>
    <property type="match status" value="1"/>
</dbReference>
<dbReference type="EMBL" id="BDGJ01000059">
    <property type="protein sequence ID" value="GAW92129.1"/>
    <property type="molecule type" value="Genomic_DNA"/>
</dbReference>
<dbReference type="RefSeq" id="WP_088553543.1">
    <property type="nucleotide sequence ID" value="NZ_BDGJ01000059.1"/>
</dbReference>
<evidence type="ECO:0000313" key="14">
    <source>
        <dbReference type="EMBL" id="GAW92129.1"/>
    </source>
</evidence>
<dbReference type="PANTHER" id="PTHR30352">
    <property type="entry name" value="PYRUVATE FORMATE-LYASE-ACTIVATING ENZYME"/>
    <property type="match status" value="1"/>
</dbReference>
<dbReference type="SUPFAM" id="SSF102114">
    <property type="entry name" value="Radical SAM enzymes"/>
    <property type="match status" value="1"/>
</dbReference>
<keyword evidence="15" id="KW-1185">Reference proteome</keyword>
<keyword evidence="7" id="KW-0479">Metal-binding</keyword>
<organism evidence="14 15">
    <name type="scientific">Calderihabitans maritimus</name>
    <dbReference type="NCBI Taxonomy" id="1246530"/>
    <lineage>
        <taxon>Bacteria</taxon>
        <taxon>Bacillati</taxon>
        <taxon>Bacillota</taxon>
        <taxon>Clostridia</taxon>
        <taxon>Neomoorellales</taxon>
        <taxon>Calderihabitantaceae</taxon>
        <taxon>Calderihabitans</taxon>
    </lineage>
</organism>
<dbReference type="GO" id="GO:0043365">
    <property type="term" value="F:[formate-C-acetyltransferase]-activating enzyme activity"/>
    <property type="evidence" value="ECO:0007669"/>
    <property type="project" value="InterPro"/>
</dbReference>
<sequence length="168" mass="18755">MKLRIAGIVRESVVDGPGIRLVIFAQGCPHCCPGCHNPETHDPLGGQETTVEEIVEQVRQSRFIRGVTFSGGEPFYQAEAFSLLGRRIKELGKDIVTYTGYTFEEILALAEINPYFGELLQVSDWLVDGPFILAERDLNLPFRGSRNQRIIDVRRSLRQGKAVPAEIA</sequence>
<protein>
    <recommendedName>
        <fullName evidence="4 12">Anaerobic ribonucleoside-triphosphate reductase-activating protein</fullName>
        <ecNumber evidence="12">1.97.1.-</ecNumber>
    </recommendedName>
</protein>
<keyword evidence="9" id="KW-0408">Iron</keyword>
<dbReference type="SFLD" id="SFLDS00029">
    <property type="entry name" value="Radical_SAM"/>
    <property type="match status" value="1"/>
</dbReference>
<keyword evidence="5" id="KW-0004">4Fe-4S</keyword>
<comment type="function">
    <text evidence="2 12">Activation of anaerobic ribonucleoside-triphosphate reductase under anaerobic conditions by generation of an organic free radical, using S-adenosylmethionine and reduced flavodoxin as cosubstrates to produce 5'-deoxy-adenosine.</text>
</comment>
<dbReference type="GO" id="GO:0004748">
    <property type="term" value="F:ribonucleoside-diphosphate reductase activity, thioredoxin disulfide as acceptor"/>
    <property type="evidence" value="ECO:0007669"/>
    <property type="project" value="TreeGrafter"/>
</dbReference>
<dbReference type="SFLD" id="SFLDG01066">
    <property type="entry name" value="organic_radical-activating_enz"/>
    <property type="match status" value="1"/>
</dbReference>
<name>A0A1Z5HRH4_9FIRM</name>
<dbReference type="InterPro" id="IPR034457">
    <property type="entry name" value="Organic_radical-activating"/>
</dbReference>
<dbReference type="EC" id="1.97.1.-" evidence="12"/>
<evidence type="ECO:0000256" key="7">
    <source>
        <dbReference type="ARBA" id="ARBA00022723"/>
    </source>
</evidence>
<evidence type="ECO:0000256" key="11">
    <source>
        <dbReference type="ARBA" id="ARBA00047365"/>
    </source>
</evidence>
<dbReference type="PIRSF" id="PIRSF000368">
    <property type="entry name" value="NrdG"/>
    <property type="match status" value="1"/>
</dbReference>
<evidence type="ECO:0000256" key="6">
    <source>
        <dbReference type="ARBA" id="ARBA00022691"/>
    </source>
</evidence>
<evidence type="ECO:0000256" key="8">
    <source>
        <dbReference type="ARBA" id="ARBA00023002"/>
    </source>
</evidence>
<dbReference type="CDD" id="cd01335">
    <property type="entry name" value="Radical_SAM"/>
    <property type="match status" value="1"/>
</dbReference>
<reference evidence="15" key="1">
    <citation type="journal article" date="2017" name="Appl. Environ. Microbiol.">
        <title>Genomic analysis of Calderihabitans maritimus KKC1, a thermophilic hydrogenogenic carboxydotrophic bacterium isolated from marine sediment.</title>
        <authorList>
            <person name="Omae K."/>
            <person name="Yoneda Y."/>
            <person name="Fukuyama Y."/>
            <person name="Yoshida T."/>
            <person name="Sako Y."/>
        </authorList>
    </citation>
    <scope>NUCLEOTIDE SEQUENCE [LARGE SCALE GENOMIC DNA]</scope>
    <source>
        <strain evidence="15">KKC1</strain>
    </source>
</reference>
<dbReference type="SFLD" id="SFLDG01063">
    <property type="entry name" value="activating_enzymes__group_1"/>
    <property type="match status" value="1"/>
</dbReference>
<evidence type="ECO:0000256" key="10">
    <source>
        <dbReference type="ARBA" id="ARBA00023014"/>
    </source>
</evidence>
<evidence type="ECO:0000256" key="9">
    <source>
        <dbReference type="ARBA" id="ARBA00023004"/>
    </source>
</evidence>
<keyword evidence="6" id="KW-0949">S-adenosyl-L-methionine</keyword>
<dbReference type="InterPro" id="IPR058240">
    <property type="entry name" value="rSAM_sf"/>
</dbReference>
<comment type="catalytic activity">
    <reaction evidence="11">
        <text>glycyl-[protein] + reduced [flavodoxin] + S-adenosyl-L-methionine = glycin-2-yl radical-[protein] + semiquinone [flavodoxin] + 5'-deoxyadenosine + L-methionine + H(+)</text>
        <dbReference type="Rhea" id="RHEA:61976"/>
        <dbReference type="Rhea" id="RHEA-COMP:10622"/>
        <dbReference type="Rhea" id="RHEA-COMP:14480"/>
        <dbReference type="Rhea" id="RHEA-COMP:15993"/>
        <dbReference type="Rhea" id="RHEA-COMP:15994"/>
        <dbReference type="ChEBI" id="CHEBI:15378"/>
        <dbReference type="ChEBI" id="CHEBI:17319"/>
        <dbReference type="ChEBI" id="CHEBI:29947"/>
        <dbReference type="ChEBI" id="CHEBI:32722"/>
        <dbReference type="ChEBI" id="CHEBI:57618"/>
        <dbReference type="ChEBI" id="CHEBI:57844"/>
        <dbReference type="ChEBI" id="CHEBI:59789"/>
        <dbReference type="ChEBI" id="CHEBI:140311"/>
    </reaction>
</comment>
<evidence type="ECO:0000256" key="3">
    <source>
        <dbReference type="ARBA" id="ARBA00009777"/>
    </source>
</evidence>
<dbReference type="PROSITE" id="PS01087">
    <property type="entry name" value="RADICAL_ACTIVATING"/>
    <property type="match status" value="1"/>
</dbReference>
<dbReference type="GO" id="GO:0051539">
    <property type="term" value="F:4 iron, 4 sulfur cluster binding"/>
    <property type="evidence" value="ECO:0007669"/>
    <property type="project" value="UniProtKB-KW"/>
</dbReference>
<dbReference type="InterPro" id="IPR013785">
    <property type="entry name" value="Aldolase_TIM"/>
</dbReference>
<gene>
    <name evidence="14" type="ORF">KKC1_12880</name>
</gene>
<evidence type="ECO:0000259" key="13">
    <source>
        <dbReference type="PROSITE" id="PS51918"/>
    </source>
</evidence>
<evidence type="ECO:0000256" key="2">
    <source>
        <dbReference type="ARBA" id="ARBA00003852"/>
    </source>
</evidence>
<evidence type="ECO:0000256" key="1">
    <source>
        <dbReference type="ARBA" id="ARBA00001966"/>
    </source>
</evidence>
<proteinExistence type="inferred from homology"/>
<keyword evidence="10" id="KW-0411">Iron-sulfur</keyword>
<dbReference type="Proteomes" id="UP000197032">
    <property type="component" value="Unassembled WGS sequence"/>
</dbReference>
<dbReference type="Pfam" id="PF13353">
    <property type="entry name" value="Fer4_12"/>
    <property type="match status" value="1"/>
</dbReference>
<dbReference type="SFLD" id="SFLDF00299">
    <property type="entry name" value="anaerobic_ribonucleoside-triph"/>
    <property type="match status" value="1"/>
</dbReference>
<dbReference type="OrthoDB" id="9782387at2"/>
<dbReference type="InterPro" id="IPR001989">
    <property type="entry name" value="Radical_activat_CS"/>
</dbReference>
<dbReference type="InterPro" id="IPR007197">
    <property type="entry name" value="rSAM"/>
</dbReference>
<feature type="domain" description="Radical SAM core" evidence="13">
    <location>
        <begin position="14"/>
        <end position="168"/>
    </location>
</feature>
<evidence type="ECO:0000313" key="15">
    <source>
        <dbReference type="Proteomes" id="UP000197032"/>
    </source>
</evidence>
<comment type="cofactor">
    <cofactor evidence="1">
        <name>[4Fe-4S] cluster</name>
        <dbReference type="ChEBI" id="CHEBI:49883"/>
    </cofactor>
</comment>
<keyword evidence="8 12" id="KW-0560">Oxidoreductase</keyword>